<sequence>MYRYNADVKARHRQNPSAAEDHGAAAGCTVHDGLGKLVQLLPRVMRGMRRRPAEPVVLDGVSLGPRHSSALSLLREQEATVGALASALDLSLATVSGLVADLERVGFAERSTDPADRRRTIVRITPGSEGLADAWLEGATAPIVRALQQLSPEERTVFIKAMGYLEAELNGTKDPLR</sequence>
<evidence type="ECO:0000313" key="3">
    <source>
        <dbReference type="EMBL" id="AXI78955.1"/>
    </source>
</evidence>
<dbReference type="PANTHER" id="PTHR33164:SF43">
    <property type="entry name" value="HTH-TYPE TRANSCRIPTIONAL REPRESSOR YETL"/>
    <property type="match status" value="1"/>
</dbReference>
<proteinExistence type="predicted"/>
<feature type="domain" description="HTH marR-type" evidence="2">
    <location>
        <begin position="34"/>
        <end position="167"/>
    </location>
</feature>
<gene>
    <name evidence="3" type="ORF">C7M71_017590</name>
</gene>
<dbReference type="CDD" id="cd00090">
    <property type="entry name" value="HTH_ARSR"/>
    <property type="match status" value="1"/>
</dbReference>
<accession>A0A345SZ00</accession>
<dbReference type="Pfam" id="PF12802">
    <property type="entry name" value="MarR_2"/>
    <property type="match status" value="1"/>
</dbReference>
<evidence type="ECO:0000256" key="1">
    <source>
        <dbReference type="SAM" id="MobiDB-lite"/>
    </source>
</evidence>
<dbReference type="InterPro" id="IPR039422">
    <property type="entry name" value="MarR/SlyA-like"/>
</dbReference>
<dbReference type="PANTHER" id="PTHR33164">
    <property type="entry name" value="TRANSCRIPTIONAL REGULATOR, MARR FAMILY"/>
    <property type="match status" value="1"/>
</dbReference>
<dbReference type="Gene3D" id="1.10.10.10">
    <property type="entry name" value="Winged helix-like DNA-binding domain superfamily/Winged helix DNA-binding domain"/>
    <property type="match status" value="1"/>
</dbReference>
<dbReference type="AlphaFoldDB" id="A0A345SZ00"/>
<organism evidence="3 4">
    <name type="scientific">Peterkaempfera bronchialis</name>
    <dbReference type="NCBI Taxonomy" id="2126346"/>
    <lineage>
        <taxon>Bacteria</taxon>
        <taxon>Bacillati</taxon>
        <taxon>Actinomycetota</taxon>
        <taxon>Actinomycetes</taxon>
        <taxon>Kitasatosporales</taxon>
        <taxon>Streptomycetaceae</taxon>
        <taxon>Peterkaempfera</taxon>
    </lineage>
</organism>
<dbReference type="InterPro" id="IPR036390">
    <property type="entry name" value="WH_DNA-bd_sf"/>
</dbReference>
<dbReference type="PROSITE" id="PS50995">
    <property type="entry name" value="HTH_MARR_2"/>
    <property type="match status" value="1"/>
</dbReference>
<dbReference type="EMBL" id="CP031264">
    <property type="protein sequence ID" value="AXI78955.1"/>
    <property type="molecule type" value="Genomic_DNA"/>
</dbReference>
<dbReference type="GO" id="GO:0006950">
    <property type="term" value="P:response to stress"/>
    <property type="evidence" value="ECO:0007669"/>
    <property type="project" value="TreeGrafter"/>
</dbReference>
<evidence type="ECO:0000259" key="2">
    <source>
        <dbReference type="PROSITE" id="PS50995"/>
    </source>
</evidence>
<feature type="region of interest" description="Disordered" evidence="1">
    <location>
        <begin position="1"/>
        <end position="24"/>
    </location>
</feature>
<dbReference type="SUPFAM" id="SSF46785">
    <property type="entry name" value="Winged helix' DNA-binding domain"/>
    <property type="match status" value="1"/>
</dbReference>
<protein>
    <submittedName>
        <fullName evidence="3">MarR family transcriptional regulator</fullName>
    </submittedName>
</protein>
<dbReference type="Proteomes" id="UP000249340">
    <property type="component" value="Chromosome"/>
</dbReference>
<evidence type="ECO:0000313" key="4">
    <source>
        <dbReference type="Proteomes" id="UP000249340"/>
    </source>
</evidence>
<name>A0A345SZ00_9ACTN</name>
<keyword evidence="4" id="KW-1185">Reference proteome</keyword>
<dbReference type="OrthoDB" id="4826718at2"/>
<reference evidence="4" key="1">
    <citation type="submission" date="2018-07" db="EMBL/GenBank/DDBJ databases">
        <title>Streptacidiphilus bronchialis DSM 106435 chromosome.</title>
        <authorList>
            <person name="Batra D."/>
            <person name="Gulvik C.A."/>
        </authorList>
    </citation>
    <scope>NUCLEOTIDE SEQUENCE [LARGE SCALE GENOMIC DNA]</scope>
    <source>
        <strain evidence="4">DSM 106435</strain>
    </source>
</reference>
<dbReference type="KEGG" id="stri:C7M71_017590"/>
<dbReference type="InterPro" id="IPR000835">
    <property type="entry name" value="HTH_MarR-typ"/>
</dbReference>
<dbReference type="InterPro" id="IPR011991">
    <property type="entry name" value="ArsR-like_HTH"/>
</dbReference>
<dbReference type="GO" id="GO:0003700">
    <property type="term" value="F:DNA-binding transcription factor activity"/>
    <property type="evidence" value="ECO:0007669"/>
    <property type="project" value="InterPro"/>
</dbReference>
<dbReference type="SMART" id="SM00347">
    <property type="entry name" value="HTH_MARR"/>
    <property type="match status" value="1"/>
</dbReference>
<dbReference type="InterPro" id="IPR036388">
    <property type="entry name" value="WH-like_DNA-bd_sf"/>
</dbReference>